<protein>
    <submittedName>
        <fullName evidence="4">Uncharacterized protein</fullName>
    </submittedName>
</protein>
<dbReference type="EMBL" id="UFUW01000001">
    <property type="protein sequence ID" value="SUX20673.1"/>
    <property type="molecule type" value="Genomic_DNA"/>
</dbReference>
<evidence type="ECO:0000313" key="5">
    <source>
        <dbReference type="Proteomes" id="UP000254572"/>
    </source>
</evidence>
<gene>
    <name evidence="4" type="ORF">NCTC13294_00804</name>
</gene>
<keyword evidence="5" id="KW-1185">Reference proteome</keyword>
<keyword evidence="3" id="KW-0472">Membrane</keyword>
<evidence type="ECO:0000256" key="3">
    <source>
        <dbReference type="SAM" id="Phobius"/>
    </source>
</evidence>
<reference evidence="4 5" key="1">
    <citation type="submission" date="2018-06" db="EMBL/GenBank/DDBJ databases">
        <authorList>
            <consortium name="Pathogen Informatics"/>
            <person name="Doyle S."/>
        </authorList>
    </citation>
    <scope>NUCLEOTIDE SEQUENCE [LARGE SCALE GENOMIC DNA]</scope>
    <source>
        <strain evidence="4 5">NCTC13294</strain>
    </source>
</reference>
<dbReference type="AlphaFoldDB" id="A0A381E3I1"/>
<feature type="compositionally biased region" description="Low complexity" evidence="2">
    <location>
        <begin position="341"/>
        <end position="353"/>
    </location>
</feature>
<feature type="region of interest" description="Disordered" evidence="2">
    <location>
        <begin position="329"/>
        <end position="357"/>
    </location>
</feature>
<keyword evidence="3" id="KW-1133">Transmembrane helix</keyword>
<organism evidence="4 5">
    <name type="scientific">Cardiobacterium valvarum</name>
    <dbReference type="NCBI Taxonomy" id="194702"/>
    <lineage>
        <taxon>Bacteria</taxon>
        <taxon>Pseudomonadati</taxon>
        <taxon>Pseudomonadota</taxon>
        <taxon>Gammaproteobacteria</taxon>
        <taxon>Cardiobacteriales</taxon>
        <taxon>Cardiobacteriaceae</taxon>
        <taxon>Cardiobacterium</taxon>
    </lineage>
</organism>
<keyword evidence="1" id="KW-0175">Coiled coil</keyword>
<dbReference type="Proteomes" id="UP000254572">
    <property type="component" value="Unassembled WGS sequence"/>
</dbReference>
<keyword evidence="3" id="KW-0812">Transmembrane</keyword>
<accession>A0A381E3I1</accession>
<evidence type="ECO:0000256" key="1">
    <source>
        <dbReference type="SAM" id="Coils"/>
    </source>
</evidence>
<name>A0A381E3I1_9GAMM</name>
<evidence type="ECO:0000313" key="4">
    <source>
        <dbReference type="EMBL" id="SUX20673.1"/>
    </source>
</evidence>
<evidence type="ECO:0000256" key="2">
    <source>
        <dbReference type="SAM" id="MobiDB-lite"/>
    </source>
</evidence>
<dbReference type="OrthoDB" id="5975043at2"/>
<feature type="coiled-coil region" evidence="1">
    <location>
        <begin position="199"/>
        <end position="251"/>
    </location>
</feature>
<feature type="transmembrane region" description="Helical" evidence="3">
    <location>
        <begin position="265"/>
        <end position="289"/>
    </location>
</feature>
<sequence length="452" mass="49934">MKNWELWIQRNKEHLQHPANLKEQFVRQILSKIDDVSPEDLSVTHRFTDAKGSERSIDILIENPEKNQRLAIELDGLAPYKSADGDIDYRRFNEFLEQQNALLNAFGVVLRYSATKMQHAPDVIMSEIGDILRAQAQGDYTPKNKKEEYAAIVEAYQEDILALKKIWATEASGLKEQADRVVAQAAGKGRNDAQLHAKMQLLDAEIRTYEEKIRQYQRASIATVIANEIDIKALIAEIQTLKDIMADLRQASVEDSQGGYERKSAAPWVLGIVAVLALGAAAVGGYYYFAKVAGKKTPLPVEEDSPAVLTELPVIGQAVSNTGISNTRPVVSSDVVPPTPVAATAEQQPQPETRTSDGSIMAREAGQYIGETRRVCGKVAALKEAKKSIALHFDAPSPNQSFTAVVWKTSRVLSRQASHLMHADICVTGKIEENRKKPQMTVSESAQISFND</sequence>
<proteinExistence type="predicted"/>
<dbReference type="RefSeq" id="WP_115611046.1">
    <property type="nucleotide sequence ID" value="NZ_JBHLZC010000001.1"/>
</dbReference>